<dbReference type="AlphaFoldDB" id="D8R500"/>
<dbReference type="EMBL" id="GL377572">
    <property type="protein sequence ID" value="EFJ32402.1"/>
    <property type="molecule type" value="Genomic_DNA"/>
</dbReference>
<accession>D8R500</accession>
<dbReference type="PANTHER" id="PTHR35696:SF1">
    <property type="entry name" value="ELECTRON CARRIER_IRON ION-BINDING PROTEIN"/>
    <property type="match status" value="1"/>
</dbReference>
<gene>
    <name evidence="2" type="ORF">SELMODRAFT_407860</name>
</gene>
<dbReference type="Gramene" id="EFJ32402">
    <property type="protein sequence ID" value="EFJ32402"/>
    <property type="gene ID" value="SELMODRAFT_407860"/>
</dbReference>
<reference evidence="2 3" key="1">
    <citation type="journal article" date="2011" name="Science">
        <title>The Selaginella genome identifies genetic changes associated with the evolution of vascular plants.</title>
        <authorList>
            <person name="Banks J.A."/>
            <person name="Nishiyama T."/>
            <person name="Hasebe M."/>
            <person name="Bowman J.L."/>
            <person name="Gribskov M."/>
            <person name="dePamphilis C."/>
            <person name="Albert V.A."/>
            <person name="Aono N."/>
            <person name="Aoyama T."/>
            <person name="Ambrose B.A."/>
            <person name="Ashton N.W."/>
            <person name="Axtell M.J."/>
            <person name="Barker E."/>
            <person name="Barker M.S."/>
            <person name="Bennetzen J.L."/>
            <person name="Bonawitz N.D."/>
            <person name="Chapple C."/>
            <person name="Cheng C."/>
            <person name="Correa L.G."/>
            <person name="Dacre M."/>
            <person name="DeBarry J."/>
            <person name="Dreyer I."/>
            <person name="Elias M."/>
            <person name="Engstrom E.M."/>
            <person name="Estelle M."/>
            <person name="Feng L."/>
            <person name="Finet C."/>
            <person name="Floyd S.K."/>
            <person name="Frommer W.B."/>
            <person name="Fujita T."/>
            <person name="Gramzow L."/>
            <person name="Gutensohn M."/>
            <person name="Harholt J."/>
            <person name="Hattori M."/>
            <person name="Heyl A."/>
            <person name="Hirai T."/>
            <person name="Hiwatashi Y."/>
            <person name="Ishikawa M."/>
            <person name="Iwata M."/>
            <person name="Karol K.G."/>
            <person name="Koehler B."/>
            <person name="Kolukisaoglu U."/>
            <person name="Kubo M."/>
            <person name="Kurata T."/>
            <person name="Lalonde S."/>
            <person name="Li K."/>
            <person name="Li Y."/>
            <person name="Litt A."/>
            <person name="Lyons E."/>
            <person name="Manning G."/>
            <person name="Maruyama T."/>
            <person name="Michael T.P."/>
            <person name="Mikami K."/>
            <person name="Miyazaki S."/>
            <person name="Morinaga S."/>
            <person name="Murata T."/>
            <person name="Mueller-Roeber B."/>
            <person name="Nelson D.R."/>
            <person name="Obara M."/>
            <person name="Oguri Y."/>
            <person name="Olmstead R.G."/>
            <person name="Onodera N."/>
            <person name="Petersen B.L."/>
            <person name="Pils B."/>
            <person name="Prigge M."/>
            <person name="Rensing S.A."/>
            <person name="Riano-Pachon D.M."/>
            <person name="Roberts A.W."/>
            <person name="Sato Y."/>
            <person name="Scheller H.V."/>
            <person name="Schulz B."/>
            <person name="Schulz C."/>
            <person name="Shakirov E.V."/>
            <person name="Shibagaki N."/>
            <person name="Shinohara N."/>
            <person name="Shippen D.E."/>
            <person name="Soerensen I."/>
            <person name="Sotooka R."/>
            <person name="Sugimoto N."/>
            <person name="Sugita M."/>
            <person name="Sumikawa N."/>
            <person name="Tanurdzic M."/>
            <person name="Theissen G."/>
            <person name="Ulvskov P."/>
            <person name="Wakazuki S."/>
            <person name="Weng J.K."/>
            <person name="Willats W.W."/>
            <person name="Wipf D."/>
            <person name="Wolf P.G."/>
            <person name="Yang L."/>
            <person name="Zimmer A.D."/>
            <person name="Zhu Q."/>
            <person name="Mitros T."/>
            <person name="Hellsten U."/>
            <person name="Loque D."/>
            <person name="Otillar R."/>
            <person name="Salamov A."/>
            <person name="Schmutz J."/>
            <person name="Shapiro H."/>
            <person name="Lindquist E."/>
            <person name="Lucas S."/>
            <person name="Rokhsar D."/>
            <person name="Grigoriev I.V."/>
        </authorList>
    </citation>
    <scope>NUCLEOTIDE SEQUENCE [LARGE SCALE GENOMIC DNA]</scope>
</reference>
<sequence length="405" mass="45693">MATPRPAVAQIQNFKQERKLTKCVTCGNTAMGKYAKISLAQCGDFSGILSSRCDFRACGTCCVRAKNPCQAHGFKQATGPMTPSTPEVSQPRPAQFQWAPGMGMSPYMRPPNGQVSSPYMNQMMRYRVPYTSPIVRMPAPPPVETEDQKEARLEKARKNFIYAQKEALMINSWRMIKMRAYADADLSFEDEAFDRYMRASTLLEGVVGLDERNDTVTEGIADTRQEDSLQAAVLARHDSRNSELQRQKLQKAIAKSFSKLRKKESESESMLEIREFNQQAGIGRRDTKRMKVQTPDGKECLRRINAWEDLFEGIGSFSSSGEMRNYLEQFSTREASKGEQVNPAASGAMEEKSSKIPPVRRLVTILMKQKQQAPVIPETQKEMELSDESLSKVYDNLESYTLEAL</sequence>
<dbReference type="HOGENOM" id="CLU_718449_0_0_1"/>
<dbReference type="FunCoup" id="D8R500">
    <property type="interactions" value="1307"/>
</dbReference>
<dbReference type="InParanoid" id="D8R500"/>
<evidence type="ECO:0000313" key="3">
    <source>
        <dbReference type="Proteomes" id="UP000001514"/>
    </source>
</evidence>
<dbReference type="Proteomes" id="UP000001514">
    <property type="component" value="Unassembled WGS sequence"/>
</dbReference>
<feature type="region of interest" description="Disordered" evidence="1">
    <location>
        <begin position="334"/>
        <end position="354"/>
    </location>
</feature>
<evidence type="ECO:0000256" key="1">
    <source>
        <dbReference type="SAM" id="MobiDB-lite"/>
    </source>
</evidence>
<organism evidence="3">
    <name type="scientific">Selaginella moellendorffii</name>
    <name type="common">Spikemoss</name>
    <dbReference type="NCBI Taxonomy" id="88036"/>
    <lineage>
        <taxon>Eukaryota</taxon>
        <taxon>Viridiplantae</taxon>
        <taxon>Streptophyta</taxon>
        <taxon>Embryophyta</taxon>
        <taxon>Tracheophyta</taxon>
        <taxon>Lycopodiopsida</taxon>
        <taxon>Selaginellales</taxon>
        <taxon>Selaginellaceae</taxon>
        <taxon>Selaginella</taxon>
    </lineage>
</organism>
<protein>
    <submittedName>
        <fullName evidence="2">Uncharacterized protein</fullName>
    </submittedName>
</protein>
<proteinExistence type="predicted"/>
<keyword evidence="3" id="KW-1185">Reference proteome</keyword>
<name>D8R500_SELML</name>
<dbReference type="KEGG" id="smo:SELMODRAFT_407860"/>
<evidence type="ECO:0000313" key="2">
    <source>
        <dbReference type="EMBL" id="EFJ32402.1"/>
    </source>
</evidence>
<dbReference type="PANTHER" id="PTHR35696">
    <property type="entry name" value="ELECTRON CARRIER/IRON ION-BINDING PROTEIN"/>
    <property type="match status" value="1"/>
</dbReference>